<evidence type="ECO:0000256" key="4">
    <source>
        <dbReference type="ARBA" id="ARBA00022989"/>
    </source>
</evidence>
<feature type="transmembrane region" description="Helical" evidence="7">
    <location>
        <begin position="354"/>
        <end position="376"/>
    </location>
</feature>
<sequence length="814" mass="82398">MWPLILRNLRYRRSAFTAAFLAMAAGAAIVSACAVLAATGTRAAVPPQRLAGAPVVVLGDQSFRPPVEDPDQVWLAEKVRLSASAAVVLRALPGVAEVVEDVSFPAVSGGIAGLGQDWAVARLGPYTLTAGAPPARPGGLVLDAGLAARTGAAVGGRVGVEVNGVTETFTVTGLAARERDRPVARPALFFSTADARRLAGHPGTADALAVLPAAAVPPAQLERQVAAALAGTRTVTLTGYERGLAEFPAGREDASDLASVATVLGAITLMISMPVIAGVIGLVTGRRGHEVSVLRGLGTPAARIRRMMLGEAAVLCAAAVPAGCLAGPPLARWLFDRLESGGVVPAPLVFDSSPVAVCAAACLCLASGLAAAYLPLRRAAGADHDSRRDERERSPLAAICLAGGGVLSVATALLVRPPHLGIAGLSVVLLALAGALTLPRLTRAITGLLARPMRALSVRTGHLALLNARGGRAGMAALPIMLATCLATANLYLHAGGADDSARPFGEHLPGAAVMETGSGGVAPAALARAAARPGVTATGIVTSRVYVGGDPWQGEAGRPAHGVTDPAGVAGLPVSAGSLAALHGRSVALGEEHGRRLGVTVGQTLTVWLGDGAAVDVRVVALLSLRWCEDFLLLPADLLAPHTTATVPTRVLIRAGPGVDAHRAGESAGLRPAAGPAGRPLRAWVDYLVTGVLVVFTAIAVASAQGTAAVRRREEFGVQRAGGATRGQVLRMLGVEAVLVAVIGVVLGTAAVTPVVIPYALAVNGLPLPSGPAWVYLAVVGTGLSSALVATLYHAWCTGGREGWLRGRSEARR</sequence>
<evidence type="ECO:0000256" key="8">
    <source>
        <dbReference type="SAM" id="SignalP"/>
    </source>
</evidence>
<feature type="domain" description="ABC3 transporter permease C-terminal" evidence="9">
    <location>
        <begin position="263"/>
        <end position="379"/>
    </location>
</feature>
<evidence type="ECO:0000259" key="9">
    <source>
        <dbReference type="Pfam" id="PF02687"/>
    </source>
</evidence>
<evidence type="ECO:0000256" key="2">
    <source>
        <dbReference type="ARBA" id="ARBA00022475"/>
    </source>
</evidence>
<dbReference type="InterPro" id="IPR003838">
    <property type="entry name" value="ABC3_permease_C"/>
</dbReference>
<evidence type="ECO:0000256" key="7">
    <source>
        <dbReference type="SAM" id="Phobius"/>
    </source>
</evidence>
<dbReference type="GO" id="GO:0022857">
    <property type="term" value="F:transmembrane transporter activity"/>
    <property type="evidence" value="ECO:0007669"/>
    <property type="project" value="TreeGrafter"/>
</dbReference>
<feature type="transmembrane region" description="Helical" evidence="7">
    <location>
        <begin position="774"/>
        <end position="797"/>
    </location>
</feature>
<evidence type="ECO:0000256" key="6">
    <source>
        <dbReference type="ARBA" id="ARBA00038076"/>
    </source>
</evidence>
<feature type="chain" id="PRO_5031200179" evidence="8">
    <location>
        <begin position="38"/>
        <end position="814"/>
    </location>
</feature>
<keyword evidence="4 7" id="KW-1133">Transmembrane helix</keyword>
<dbReference type="RefSeq" id="WP_185089188.1">
    <property type="nucleotide sequence ID" value="NZ_JACHJB010000004.1"/>
</dbReference>
<evidence type="ECO:0000256" key="5">
    <source>
        <dbReference type="ARBA" id="ARBA00023136"/>
    </source>
</evidence>
<feature type="transmembrane region" description="Helical" evidence="7">
    <location>
        <begin position="473"/>
        <end position="493"/>
    </location>
</feature>
<reference evidence="10 11" key="1">
    <citation type="submission" date="2020-08" db="EMBL/GenBank/DDBJ databases">
        <title>Sequencing the genomes of 1000 actinobacteria strains.</title>
        <authorList>
            <person name="Klenk H.-P."/>
        </authorList>
    </citation>
    <scope>NUCLEOTIDE SEQUENCE [LARGE SCALE GENOMIC DNA]</scope>
    <source>
        <strain evidence="10 11">DSM 45913</strain>
    </source>
</reference>
<keyword evidence="2" id="KW-1003">Cell membrane</keyword>
<gene>
    <name evidence="10" type="ORF">FHU36_008013</name>
</gene>
<keyword evidence="5 7" id="KW-0472">Membrane</keyword>
<evidence type="ECO:0000256" key="3">
    <source>
        <dbReference type="ARBA" id="ARBA00022692"/>
    </source>
</evidence>
<dbReference type="InterPro" id="IPR050250">
    <property type="entry name" value="Macrolide_Exporter_MacB"/>
</dbReference>
<dbReference type="PANTHER" id="PTHR30572:SF4">
    <property type="entry name" value="ABC TRANSPORTER PERMEASE YTRF"/>
    <property type="match status" value="1"/>
</dbReference>
<keyword evidence="11" id="KW-1185">Reference proteome</keyword>
<comment type="subcellular location">
    <subcellularLocation>
        <location evidence="1">Cell membrane</location>
        <topology evidence="1">Multi-pass membrane protein</topology>
    </subcellularLocation>
</comment>
<feature type="transmembrane region" description="Helical" evidence="7">
    <location>
        <begin position="421"/>
        <end position="441"/>
    </location>
</feature>
<comment type="similarity">
    <text evidence="6">Belongs to the ABC-4 integral membrane protein family.</text>
</comment>
<evidence type="ECO:0000313" key="11">
    <source>
        <dbReference type="Proteomes" id="UP000583800"/>
    </source>
</evidence>
<dbReference type="EMBL" id="JACHJB010000004">
    <property type="protein sequence ID" value="MBB6351430.1"/>
    <property type="molecule type" value="Genomic_DNA"/>
</dbReference>
<dbReference type="Pfam" id="PF02687">
    <property type="entry name" value="FtsX"/>
    <property type="match status" value="2"/>
</dbReference>
<dbReference type="AlphaFoldDB" id="A0A7X0CA76"/>
<organism evidence="10 11">
    <name type="scientific">Nonomuraea muscovyensis</name>
    <dbReference type="NCBI Taxonomy" id="1124761"/>
    <lineage>
        <taxon>Bacteria</taxon>
        <taxon>Bacillati</taxon>
        <taxon>Actinomycetota</taxon>
        <taxon>Actinomycetes</taxon>
        <taxon>Streptosporangiales</taxon>
        <taxon>Streptosporangiaceae</taxon>
        <taxon>Nonomuraea</taxon>
    </lineage>
</organism>
<feature type="transmembrane region" description="Helical" evidence="7">
    <location>
        <begin position="685"/>
        <end position="705"/>
    </location>
</feature>
<feature type="domain" description="ABC3 transporter permease C-terminal" evidence="9">
    <location>
        <begin position="690"/>
        <end position="794"/>
    </location>
</feature>
<dbReference type="PANTHER" id="PTHR30572">
    <property type="entry name" value="MEMBRANE COMPONENT OF TRANSPORTER-RELATED"/>
    <property type="match status" value="1"/>
</dbReference>
<feature type="transmembrane region" description="Helical" evidence="7">
    <location>
        <begin position="257"/>
        <end position="283"/>
    </location>
</feature>
<protein>
    <submittedName>
        <fullName evidence="10">Putative ABC transport system permease protein</fullName>
    </submittedName>
</protein>
<accession>A0A7X0CA76</accession>
<feature type="transmembrane region" description="Helical" evidence="7">
    <location>
        <begin position="312"/>
        <end position="334"/>
    </location>
</feature>
<evidence type="ECO:0000256" key="1">
    <source>
        <dbReference type="ARBA" id="ARBA00004651"/>
    </source>
</evidence>
<dbReference type="PROSITE" id="PS51257">
    <property type="entry name" value="PROKAR_LIPOPROTEIN"/>
    <property type="match status" value="1"/>
</dbReference>
<keyword evidence="3 7" id="KW-0812">Transmembrane</keyword>
<comment type="caution">
    <text evidence="10">The sequence shown here is derived from an EMBL/GenBank/DDBJ whole genome shotgun (WGS) entry which is preliminary data.</text>
</comment>
<dbReference type="Proteomes" id="UP000583800">
    <property type="component" value="Unassembled WGS sequence"/>
</dbReference>
<proteinExistence type="inferred from homology"/>
<name>A0A7X0CA76_9ACTN</name>
<feature type="transmembrane region" description="Helical" evidence="7">
    <location>
        <begin position="396"/>
        <end position="415"/>
    </location>
</feature>
<dbReference type="GO" id="GO:0005886">
    <property type="term" value="C:plasma membrane"/>
    <property type="evidence" value="ECO:0007669"/>
    <property type="project" value="UniProtKB-SubCell"/>
</dbReference>
<evidence type="ECO:0000313" key="10">
    <source>
        <dbReference type="EMBL" id="MBB6351430.1"/>
    </source>
</evidence>
<feature type="transmembrane region" description="Helical" evidence="7">
    <location>
        <begin position="738"/>
        <end position="762"/>
    </location>
</feature>
<feature type="signal peptide" evidence="8">
    <location>
        <begin position="1"/>
        <end position="37"/>
    </location>
</feature>
<keyword evidence="8" id="KW-0732">Signal</keyword>